<dbReference type="CDD" id="cd07560">
    <property type="entry name" value="Peptidase_S41_CPP"/>
    <property type="match status" value="1"/>
</dbReference>
<dbReference type="InterPro" id="IPR041489">
    <property type="entry name" value="PDZ_6"/>
</dbReference>
<dbReference type="SUPFAM" id="SSF52096">
    <property type="entry name" value="ClpP/crotonase"/>
    <property type="match status" value="1"/>
</dbReference>
<evidence type="ECO:0000256" key="6">
    <source>
        <dbReference type="SAM" id="Phobius"/>
    </source>
</evidence>
<evidence type="ECO:0000256" key="4">
    <source>
        <dbReference type="ARBA" id="ARBA00022825"/>
    </source>
</evidence>
<dbReference type="Gene3D" id="3.30.750.44">
    <property type="match status" value="1"/>
</dbReference>
<dbReference type="GO" id="GO:0007165">
    <property type="term" value="P:signal transduction"/>
    <property type="evidence" value="ECO:0007669"/>
    <property type="project" value="TreeGrafter"/>
</dbReference>
<dbReference type="Pfam" id="PF17820">
    <property type="entry name" value="PDZ_6"/>
    <property type="match status" value="1"/>
</dbReference>
<comment type="caution">
    <text evidence="8">The sequence shown here is derived from an EMBL/GenBank/DDBJ whole genome shotgun (WGS) entry which is preliminary data.</text>
</comment>
<dbReference type="InterPro" id="IPR036034">
    <property type="entry name" value="PDZ_sf"/>
</dbReference>
<protein>
    <submittedName>
        <fullName evidence="8">Carboxy-terminal-processing protease</fullName>
    </submittedName>
</protein>
<dbReference type="Proteomes" id="UP000064249">
    <property type="component" value="Unassembled WGS sequence"/>
</dbReference>
<dbReference type="PATRIC" id="fig|167964.4.peg.653"/>
<evidence type="ECO:0000256" key="3">
    <source>
        <dbReference type="ARBA" id="ARBA00022801"/>
    </source>
</evidence>
<dbReference type="SMART" id="SM00228">
    <property type="entry name" value="PDZ"/>
    <property type="match status" value="1"/>
</dbReference>
<dbReference type="GO" id="GO:0004175">
    <property type="term" value="F:endopeptidase activity"/>
    <property type="evidence" value="ECO:0007669"/>
    <property type="project" value="TreeGrafter"/>
</dbReference>
<reference evidence="8 9" key="1">
    <citation type="journal article" date="2015" name="MBio">
        <title>Genome-Resolved Metagenomic Analysis Reveals Roles for Candidate Phyla and Other Microbial Community Members in Biogeochemical Transformations in Oil Reservoirs.</title>
        <authorList>
            <person name="Hu P."/>
            <person name="Tom L."/>
            <person name="Singh A."/>
            <person name="Thomas B.C."/>
            <person name="Baker B.J."/>
            <person name="Piceno Y.M."/>
            <person name="Andersen G.L."/>
            <person name="Banfield J.F."/>
        </authorList>
    </citation>
    <scope>NUCLEOTIDE SEQUENCE [LARGE SCALE GENOMIC DNA]</scope>
    <source>
        <strain evidence="8">46_16</strain>
    </source>
</reference>
<dbReference type="NCBIfam" id="TIGR00225">
    <property type="entry name" value="prc"/>
    <property type="match status" value="1"/>
</dbReference>
<keyword evidence="4 5" id="KW-0720">Serine protease</keyword>
<evidence type="ECO:0000256" key="5">
    <source>
        <dbReference type="RuleBase" id="RU004404"/>
    </source>
</evidence>
<evidence type="ECO:0000256" key="2">
    <source>
        <dbReference type="ARBA" id="ARBA00022670"/>
    </source>
</evidence>
<keyword evidence="6" id="KW-1133">Transmembrane helix</keyword>
<comment type="similarity">
    <text evidence="1 5">Belongs to the peptidase S41A family.</text>
</comment>
<dbReference type="Pfam" id="PF22694">
    <property type="entry name" value="CtpB_N-like"/>
    <property type="match status" value="1"/>
</dbReference>
<keyword evidence="6" id="KW-0472">Membrane</keyword>
<organism evidence="8 9">
    <name type="scientific">Anaerolinea thermophila</name>
    <dbReference type="NCBI Taxonomy" id="167964"/>
    <lineage>
        <taxon>Bacteria</taxon>
        <taxon>Bacillati</taxon>
        <taxon>Chloroflexota</taxon>
        <taxon>Anaerolineae</taxon>
        <taxon>Anaerolineales</taxon>
        <taxon>Anaerolineaceae</taxon>
        <taxon>Anaerolinea</taxon>
    </lineage>
</organism>
<dbReference type="PANTHER" id="PTHR32060:SF30">
    <property type="entry name" value="CARBOXY-TERMINAL PROCESSING PROTEASE CTPA"/>
    <property type="match status" value="1"/>
</dbReference>
<gene>
    <name evidence="8" type="ORF">XD73_0894</name>
</gene>
<dbReference type="CDD" id="cd06782">
    <property type="entry name" value="cpPDZ_CPP-like"/>
    <property type="match status" value="1"/>
</dbReference>
<feature type="domain" description="PDZ" evidence="7">
    <location>
        <begin position="109"/>
        <end position="159"/>
    </location>
</feature>
<dbReference type="InterPro" id="IPR001478">
    <property type="entry name" value="PDZ"/>
</dbReference>
<dbReference type="GO" id="GO:0030288">
    <property type="term" value="C:outer membrane-bounded periplasmic space"/>
    <property type="evidence" value="ECO:0007669"/>
    <property type="project" value="TreeGrafter"/>
</dbReference>
<keyword evidence="3 5" id="KW-0378">Hydrolase</keyword>
<dbReference type="InterPro" id="IPR055210">
    <property type="entry name" value="CtpA/B_N"/>
</dbReference>
<dbReference type="SUPFAM" id="SSF50156">
    <property type="entry name" value="PDZ domain-like"/>
    <property type="match status" value="1"/>
</dbReference>
<dbReference type="Gene3D" id="2.30.42.10">
    <property type="match status" value="1"/>
</dbReference>
<proteinExistence type="inferred from homology"/>
<evidence type="ECO:0000259" key="7">
    <source>
        <dbReference type="PROSITE" id="PS50106"/>
    </source>
</evidence>
<dbReference type="SMART" id="SM00245">
    <property type="entry name" value="TSPc"/>
    <property type="match status" value="1"/>
</dbReference>
<dbReference type="PROSITE" id="PS50106">
    <property type="entry name" value="PDZ"/>
    <property type="match status" value="1"/>
</dbReference>
<dbReference type="PANTHER" id="PTHR32060">
    <property type="entry name" value="TAIL-SPECIFIC PROTEASE"/>
    <property type="match status" value="1"/>
</dbReference>
<accession>A0A117LGQ7</accession>
<dbReference type="EMBL" id="LGFU01000052">
    <property type="protein sequence ID" value="KUK46227.1"/>
    <property type="molecule type" value="Genomic_DNA"/>
</dbReference>
<dbReference type="AlphaFoldDB" id="A0A117LGQ7"/>
<sequence>MNKLLKNLFSVVAILSLITVAFYAGMWVGGNFEQEKTNNYLSSSDPQLSTLFSPFFQAWDIVHDQYVDQPVDDVKLMQGAISGMMSGLGDIHSSYMDPETYRQANAPLQGGYTGIGAWVDTSGDSLIIVAPMPDSPAEAADLQPGDTVIGIDGEDVTGIAPDIVLQSILGPADTEVVLTMTREGVEEPFDVSITRAEIEIPVLQYEMLENNIAYINLYQFSINAGEELQAALEELLAQEPVGIILDLRDNTGGYLDAAIDITSFFIEDGPIMIEEWGDGTDHTYDALGNAIAPDLPLVVLVNGGSASASEITAGAIQDRGRGTLVGTTTYGKGSVQNWIELDGDNGAIRVTVARWLTPDRKQINGIGLTPDLEVDYTQEDFDAGIDPQMDKAIELILGYLDQTL</sequence>
<dbReference type="Pfam" id="PF03572">
    <property type="entry name" value="Peptidase_S41"/>
    <property type="match status" value="1"/>
</dbReference>
<dbReference type="InterPro" id="IPR029045">
    <property type="entry name" value="ClpP/crotonase-like_dom_sf"/>
</dbReference>
<keyword evidence="2 5" id="KW-0645">Protease</keyword>
<dbReference type="Gene3D" id="3.90.226.10">
    <property type="entry name" value="2-enoyl-CoA Hydratase, Chain A, domain 1"/>
    <property type="match status" value="1"/>
</dbReference>
<dbReference type="GO" id="GO:0008236">
    <property type="term" value="F:serine-type peptidase activity"/>
    <property type="evidence" value="ECO:0007669"/>
    <property type="project" value="UniProtKB-KW"/>
</dbReference>
<evidence type="ECO:0000313" key="8">
    <source>
        <dbReference type="EMBL" id="KUK46227.1"/>
    </source>
</evidence>
<dbReference type="InterPro" id="IPR005151">
    <property type="entry name" value="Tail-specific_protease"/>
</dbReference>
<feature type="transmembrane region" description="Helical" evidence="6">
    <location>
        <begin position="7"/>
        <end position="28"/>
    </location>
</feature>
<dbReference type="InterPro" id="IPR004447">
    <property type="entry name" value="Peptidase_S41A"/>
</dbReference>
<evidence type="ECO:0000313" key="9">
    <source>
        <dbReference type="Proteomes" id="UP000064249"/>
    </source>
</evidence>
<name>A0A117LGQ7_9CHLR</name>
<evidence type="ECO:0000256" key="1">
    <source>
        <dbReference type="ARBA" id="ARBA00009179"/>
    </source>
</evidence>
<keyword evidence="6" id="KW-0812">Transmembrane</keyword>
<dbReference type="GO" id="GO:0006508">
    <property type="term" value="P:proteolysis"/>
    <property type="evidence" value="ECO:0007669"/>
    <property type="project" value="UniProtKB-KW"/>
</dbReference>